<evidence type="ECO:0000256" key="16">
    <source>
        <dbReference type="ARBA" id="ARBA00023136"/>
    </source>
</evidence>
<geneLocation type="mitochondrion" evidence="20"/>
<evidence type="ECO:0000256" key="4">
    <source>
        <dbReference type="ARBA" id="ARBA00012944"/>
    </source>
</evidence>
<evidence type="ECO:0000313" key="20">
    <source>
        <dbReference type="EMBL" id="ATL63092.1"/>
    </source>
</evidence>
<keyword evidence="15 20" id="KW-0496">Mitochondrion</keyword>
<evidence type="ECO:0000256" key="2">
    <source>
        <dbReference type="ARBA" id="ARBA00004448"/>
    </source>
</evidence>
<comment type="subcellular location">
    <subcellularLocation>
        <location evidence="2">Mitochondrion inner membrane</location>
        <topology evidence="2">Multi-pass membrane protein</topology>
    </subcellularLocation>
</comment>
<keyword evidence="13" id="KW-0520">NAD</keyword>
<dbReference type="PANTHER" id="PTHR46552:SF1">
    <property type="entry name" value="NADH-UBIQUINONE OXIDOREDUCTASE CHAIN 2"/>
    <property type="match status" value="1"/>
</dbReference>
<protein>
    <recommendedName>
        <fullName evidence="5">NADH-ubiquinone oxidoreductase chain 2</fullName>
        <ecNumber evidence="4">7.1.1.2</ecNumber>
    </recommendedName>
    <alternativeName>
        <fullName evidence="17">NADH dehydrogenase subunit 2</fullName>
    </alternativeName>
</protein>
<feature type="transmembrane region" description="Helical" evidence="19">
    <location>
        <begin position="302"/>
        <end position="323"/>
    </location>
</feature>
<comment type="similarity">
    <text evidence="3">Belongs to the complex I subunit 2 family.</text>
</comment>
<keyword evidence="6" id="KW-0813">Transport</keyword>
<evidence type="ECO:0000256" key="15">
    <source>
        <dbReference type="ARBA" id="ARBA00023128"/>
    </source>
</evidence>
<evidence type="ECO:0000256" key="6">
    <source>
        <dbReference type="ARBA" id="ARBA00022448"/>
    </source>
</evidence>
<feature type="transmembrane region" description="Helical" evidence="19">
    <location>
        <begin position="6"/>
        <end position="31"/>
    </location>
</feature>
<keyword evidence="7" id="KW-0679">Respiratory chain</keyword>
<accession>A0A343L7R6</accession>
<evidence type="ECO:0000256" key="7">
    <source>
        <dbReference type="ARBA" id="ARBA00022660"/>
    </source>
</evidence>
<feature type="transmembrane region" description="Helical" evidence="19">
    <location>
        <begin position="191"/>
        <end position="215"/>
    </location>
</feature>
<keyword evidence="9" id="KW-0999">Mitochondrion inner membrane</keyword>
<evidence type="ECO:0000256" key="8">
    <source>
        <dbReference type="ARBA" id="ARBA00022692"/>
    </source>
</evidence>
<evidence type="ECO:0000256" key="5">
    <source>
        <dbReference type="ARBA" id="ARBA00021008"/>
    </source>
</evidence>
<dbReference type="InterPro" id="IPR050175">
    <property type="entry name" value="Complex_I_Subunit_2"/>
</dbReference>
<keyword evidence="16 19" id="KW-0472">Membrane</keyword>
<keyword evidence="10" id="KW-1278">Translocase</keyword>
<dbReference type="GO" id="GO:0006120">
    <property type="term" value="P:mitochondrial electron transport, NADH to ubiquinone"/>
    <property type="evidence" value="ECO:0007669"/>
    <property type="project" value="TreeGrafter"/>
</dbReference>
<comment type="catalytic activity">
    <reaction evidence="18">
        <text>a ubiquinone + NADH + 5 H(+)(in) = a ubiquinol + NAD(+) + 4 H(+)(out)</text>
        <dbReference type="Rhea" id="RHEA:29091"/>
        <dbReference type="Rhea" id="RHEA-COMP:9565"/>
        <dbReference type="Rhea" id="RHEA-COMP:9566"/>
        <dbReference type="ChEBI" id="CHEBI:15378"/>
        <dbReference type="ChEBI" id="CHEBI:16389"/>
        <dbReference type="ChEBI" id="CHEBI:17976"/>
        <dbReference type="ChEBI" id="CHEBI:57540"/>
        <dbReference type="ChEBI" id="CHEBI:57945"/>
        <dbReference type="EC" id="7.1.1.2"/>
    </reaction>
</comment>
<reference evidence="20" key="1">
    <citation type="journal article" date="2017" name="Mitochondrial DNA Part B Resour">
        <title>Complete mitochondrial genome of Bombus consobrinus (Hymenoptera: Apidae).</title>
        <authorList>
            <person name="Zhao X."/>
            <person name="Huang J."/>
            <person name="Sun C."/>
            <person name="An J."/>
        </authorList>
    </citation>
    <scope>NUCLEOTIDE SEQUENCE</scope>
</reference>
<name>A0A343L7R6_9HYME</name>
<dbReference type="GO" id="GO:0005743">
    <property type="term" value="C:mitochondrial inner membrane"/>
    <property type="evidence" value="ECO:0007669"/>
    <property type="project" value="UniProtKB-SubCell"/>
</dbReference>
<proteinExistence type="inferred from homology"/>
<keyword evidence="8 19" id="KW-0812">Transmembrane</keyword>
<organism evidence="20">
    <name type="scientific">Bombus consobrinus</name>
    <dbReference type="NCBI Taxonomy" id="130686"/>
    <lineage>
        <taxon>Eukaryota</taxon>
        <taxon>Metazoa</taxon>
        <taxon>Ecdysozoa</taxon>
        <taxon>Arthropoda</taxon>
        <taxon>Hexapoda</taxon>
        <taxon>Insecta</taxon>
        <taxon>Pterygota</taxon>
        <taxon>Neoptera</taxon>
        <taxon>Endopterygota</taxon>
        <taxon>Hymenoptera</taxon>
        <taxon>Apocrita</taxon>
        <taxon>Aculeata</taxon>
        <taxon>Apoidea</taxon>
        <taxon>Anthophila</taxon>
        <taxon>Apidae</taxon>
        <taxon>Bombus</taxon>
        <taxon>Megabombus</taxon>
    </lineage>
</organism>
<dbReference type="EMBL" id="MF995069">
    <property type="protein sequence ID" value="ATL63092.1"/>
    <property type="molecule type" value="Genomic_DNA"/>
</dbReference>
<evidence type="ECO:0000256" key="12">
    <source>
        <dbReference type="ARBA" id="ARBA00022989"/>
    </source>
</evidence>
<evidence type="ECO:0000256" key="10">
    <source>
        <dbReference type="ARBA" id="ARBA00022967"/>
    </source>
</evidence>
<dbReference type="EC" id="7.1.1.2" evidence="4"/>
<evidence type="ECO:0000256" key="19">
    <source>
        <dbReference type="SAM" id="Phobius"/>
    </source>
</evidence>
<feature type="transmembrane region" description="Helical" evidence="19">
    <location>
        <begin position="92"/>
        <end position="113"/>
    </location>
</feature>
<dbReference type="PANTHER" id="PTHR46552">
    <property type="entry name" value="NADH-UBIQUINONE OXIDOREDUCTASE CHAIN 2"/>
    <property type="match status" value="1"/>
</dbReference>
<gene>
    <name evidence="20" type="primary">ND2</name>
</gene>
<evidence type="ECO:0000256" key="1">
    <source>
        <dbReference type="ARBA" id="ARBA00003257"/>
    </source>
</evidence>
<feature type="transmembrane region" description="Helical" evidence="19">
    <location>
        <begin position="261"/>
        <end position="281"/>
    </location>
</feature>
<dbReference type="GO" id="GO:0008137">
    <property type="term" value="F:NADH dehydrogenase (ubiquinone) activity"/>
    <property type="evidence" value="ECO:0007669"/>
    <property type="project" value="UniProtKB-EC"/>
</dbReference>
<evidence type="ECO:0000256" key="17">
    <source>
        <dbReference type="ARBA" id="ARBA00031028"/>
    </source>
</evidence>
<comment type="function">
    <text evidence="1">Core subunit of the mitochondrial membrane respiratory chain NADH dehydrogenase (Complex I) that is believed to belong to the minimal assembly required for catalysis. Complex I functions in the transfer of electrons from NADH to the respiratory chain. The immediate electron acceptor for the enzyme is believed to be ubiquinone.</text>
</comment>
<keyword evidence="11" id="KW-0249">Electron transport</keyword>
<evidence type="ECO:0000256" key="3">
    <source>
        <dbReference type="ARBA" id="ARBA00007012"/>
    </source>
</evidence>
<feature type="transmembrane region" description="Helical" evidence="19">
    <location>
        <begin position="52"/>
        <end position="72"/>
    </location>
</feature>
<evidence type="ECO:0000256" key="14">
    <source>
        <dbReference type="ARBA" id="ARBA00023075"/>
    </source>
</evidence>
<dbReference type="AlphaFoldDB" id="A0A343L7R6"/>
<keyword evidence="12 19" id="KW-1133">Transmembrane helix</keyword>
<evidence type="ECO:0000256" key="9">
    <source>
        <dbReference type="ARBA" id="ARBA00022792"/>
    </source>
</evidence>
<sequence>MFNKFNTLSLISTIMFFIMIMNSTSIYIQWLSMEFSTILMISMINIKSNNKIVSILYFMMSSISSLLIIIFITLNYSQLYFIKNYDMNNILMISMFLKIGIFPFCFWMIKIYLMSSWKQIFIMSTLMKFIPIYFFSSIMYFSPNMMILMLLNNIFLSLYTNLNFSIKKMFGCSSVFNSFFFYFILQINKNYFFLFMFIYMTLFFLITFMLNFYNIKNQDFSNFSSKAFIIFTILMFMYSMFPLFMTFLFKWQFIILFNKIYSNNIIILLLLMSMMMIWNYFTLMKTLMLKFKFKKNFFKIEILSMKILIPMIIFFYSMTFLMFNLI</sequence>
<evidence type="ECO:0000256" key="18">
    <source>
        <dbReference type="ARBA" id="ARBA00049551"/>
    </source>
</evidence>
<evidence type="ECO:0000256" key="11">
    <source>
        <dbReference type="ARBA" id="ARBA00022982"/>
    </source>
</evidence>
<keyword evidence="14" id="KW-0830">Ubiquinone</keyword>
<evidence type="ECO:0000256" key="13">
    <source>
        <dbReference type="ARBA" id="ARBA00023027"/>
    </source>
</evidence>
<feature type="transmembrane region" description="Helical" evidence="19">
    <location>
        <begin position="227"/>
        <end position="249"/>
    </location>
</feature>
<feature type="transmembrane region" description="Helical" evidence="19">
    <location>
        <begin position="169"/>
        <end position="185"/>
    </location>
</feature>